<evidence type="ECO:0000256" key="5">
    <source>
        <dbReference type="ARBA" id="ARBA00022448"/>
    </source>
</evidence>
<evidence type="ECO:0000313" key="14">
    <source>
        <dbReference type="EMBL" id="EHE99492.1"/>
    </source>
</evidence>
<feature type="transmembrane region" description="Helical" evidence="13">
    <location>
        <begin position="287"/>
        <end position="306"/>
    </location>
</feature>
<evidence type="ECO:0000256" key="11">
    <source>
        <dbReference type="ARBA" id="ARBA00023136"/>
    </source>
</evidence>
<keyword evidence="11 13" id="KW-0472">Membrane</keyword>
<dbReference type="InterPro" id="IPR048279">
    <property type="entry name" value="MdtK-like"/>
</dbReference>
<evidence type="ECO:0000256" key="7">
    <source>
        <dbReference type="ARBA" id="ARBA00022475"/>
    </source>
</evidence>
<dbReference type="RefSeq" id="WP_007860839.1">
    <property type="nucleotide sequence ID" value="NZ_JH376420.1"/>
</dbReference>
<keyword evidence="7" id="KW-1003">Cell membrane</keyword>
<dbReference type="eggNOG" id="COG0534">
    <property type="taxonomic scope" value="Bacteria"/>
</dbReference>
<evidence type="ECO:0000256" key="9">
    <source>
        <dbReference type="ARBA" id="ARBA00022989"/>
    </source>
</evidence>
<evidence type="ECO:0000256" key="12">
    <source>
        <dbReference type="ARBA" id="ARBA00031636"/>
    </source>
</evidence>
<evidence type="ECO:0000256" key="13">
    <source>
        <dbReference type="SAM" id="Phobius"/>
    </source>
</evidence>
<comment type="function">
    <text evidence="1">Multidrug efflux pump.</text>
</comment>
<evidence type="ECO:0000256" key="4">
    <source>
        <dbReference type="ARBA" id="ARBA00020268"/>
    </source>
</evidence>
<evidence type="ECO:0000313" key="15">
    <source>
        <dbReference type="Proteomes" id="UP000003763"/>
    </source>
</evidence>
<keyword evidence="5" id="KW-0813">Transport</keyword>
<organism evidence="14 15">
    <name type="scientific">[Clostridium] citroniae WAL-17108</name>
    <dbReference type="NCBI Taxonomy" id="742733"/>
    <lineage>
        <taxon>Bacteria</taxon>
        <taxon>Bacillati</taxon>
        <taxon>Bacillota</taxon>
        <taxon>Clostridia</taxon>
        <taxon>Lachnospirales</taxon>
        <taxon>Lachnospiraceae</taxon>
        <taxon>Enterocloster</taxon>
    </lineage>
</organism>
<keyword evidence="9 13" id="KW-1133">Transmembrane helix</keyword>
<feature type="transmembrane region" description="Helical" evidence="13">
    <location>
        <begin position="133"/>
        <end position="152"/>
    </location>
</feature>
<evidence type="ECO:0000256" key="8">
    <source>
        <dbReference type="ARBA" id="ARBA00022692"/>
    </source>
</evidence>
<sequence length="451" mass="49316">MSQENKMGTMPVRRLLISMSLPMIISMLVQALYNIVDSVFVSMINQAALTAVSMAFPIQNLLIAVSAGTCVGVNALLSRSLGEKNAKNANLAAANGLFLAFLSFLVFAVFGLFGARLFFESQTDNPVIIEYGVQYLQIVCIFSFGLFGEMMFERILQSTGQTFYCMITQGTGAIINIILDPILIFGLAGMPKMGIQGAAAATVFGQIVAMVLAGCLNHAKNKDVRISFKGFRPHGRTISVIYQVGVPSIIMQSISSVMTFGLNKILITFSETAVAVFGVYFKLQSFIFMPIFGLNNGMIPIIAYNYGARNRKRIMETVRLSIGIAVGIMFIGLTVFQLMTPQLLMLFQADADMLSIGVPALRIISLSFLFAGYCIIVGSVFQAMGNGVYSLMVSVARQLVCILPLAYFFARTFGLHMVWYSIPLAEITSVVLSSILFRKIYVEKVRPLGEK</sequence>
<evidence type="ECO:0000256" key="1">
    <source>
        <dbReference type="ARBA" id="ARBA00003408"/>
    </source>
</evidence>
<dbReference type="NCBIfam" id="TIGR00797">
    <property type="entry name" value="matE"/>
    <property type="match status" value="1"/>
</dbReference>
<dbReference type="GO" id="GO:0006811">
    <property type="term" value="P:monoatomic ion transport"/>
    <property type="evidence" value="ECO:0007669"/>
    <property type="project" value="UniProtKB-KW"/>
</dbReference>
<proteinExistence type="inferred from homology"/>
<evidence type="ECO:0000256" key="2">
    <source>
        <dbReference type="ARBA" id="ARBA00004651"/>
    </source>
</evidence>
<dbReference type="Pfam" id="PF01554">
    <property type="entry name" value="MatE"/>
    <property type="match status" value="2"/>
</dbReference>
<reference evidence="14 15" key="1">
    <citation type="submission" date="2011-08" db="EMBL/GenBank/DDBJ databases">
        <title>The Genome Sequence of Clostridium citroniae WAL-17108.</title>
        <authorList>
            <consortium name="The Broad Institute Genome Sequencing Platform"/>
            <person name="Earl A."/>
            <person name="Ward D."/>
            <person name="Feldgarden M."/>
            <person name="Gevers D."/>
            <person name="Finegold S.M."/>
            <person name="Summanen P.H."/>
            <person name="Molitoris D.R."/>
            <person name="Vaisanen M.L."/>
            <person name="Daigneault M."/>
            <person name="Allen-Vercoe E."/>
            <person name="Young S.K."/>
            <person name="Zeng Q."/>
            <person name="Gargeya S."/>
            <person name="Fitzgerald M."/>
            <person name="Haas B."/>
            <person name="Abouelleil A."/>
            <person name="Alvarado L."/>
            <person name="Arachchi H.M."/>
            <person name="Berlin A."/>
            <person name="Brown A."/>
            <person name="Chapman S.B."/>
            <person name="Chen Z."/>
            <person name="Dunbar C."/>
            <person name="Freedman E."/>
            <person name="Gearin G."/>
            <person name="Gellesch M."/>
            <person name="Goldberg J."/>
            <person name="Griggs A."/>
            <person name="Gujja S."/>
            <person name="Heiman D."/>
            <person name="Howarth C."/>
            <person name="Larson L."/>
            <person name="Lui A."/>
            <person name="MacDonald P.J.P."/>
            <person name="Montmayeur A."/>
            <person name="Murphy C."/>
            <person name="Neiman D."/>
            <person name="Pearson M."/>
            <person name="Priest M."/>
            <person name="Roberts A."/>
            <person name="Saif S."/>
            <person name="Shea T."/>
            <person name="Shenoy N."/>
            <person name="Sisk P."/>
            <person name="Stolte C."/>
            <person name="Sykes S."/>
            <person name="Wortman J."/>
            <person name="Nusbaum C."/>
            <person name="Birren B."/>
        </authorList>
    </citation>
    <scope>NUCLEOTIDE SEQUENCE [LARGE SCALE GENOMIC DNA]</scope>
    <source>
        <strain evidence="14 15">WAL-17108</strain>
    </source>
</reference>
<dbReference type="CDD" id="cd13144">
    <property type="entry name" value="MATE_like_4"/>
    <property type="match status" value="1"/>
</dbReference>
<dbReference type="EMBL" id="ADLJ01000013">
    <property type="protein sequence ID" value="EHE99492.1"/>
    <property type="molecule type" value="Genomic_DNA"/>
</dbReference>
<keyword evidence="6" id="KW-0050">Antiport</keyword>
<dbReference type="PANTHER" id="PTHR43298:SF2">
    <property type="entry name" value="FMN_FAD EXPORTER YEEO-RELATED"/>
    <property type="match status" value="1"/>
</dbReference>
<keyword evidence="8 13" id="KW-0812">Transmembrane</keyword>
<evidence type="ECO:0000256" key="6">
    <source>
        <dbReference type="ARBA" id="ARBA00022449"/>
    </source>
</evidence>
<name>G5HGB3_9FIRM</name>
<dbReference type="InterPro" id="IPR050222">
    <property type="entry name" value="MATE_MdtK"/>
</dbReference>
<feature type="transmembrane region" description="Helical" evidence="13">
    <location>
        <begin position="56"/>
        <end position="77"/>
    </location>
</feature>
<dbReference type="Proteomes" id="UP000003763">
    <property type="component" value="Unassembled WGS sequence"/>
</dbReference>
<evidence type="ECO:0000256" key="3">
    <source>
        <dbReference type="ARBA" id="ARBA00010199"/>
    </source>
</evidence>
<comment type="subcellular location">
    <subcellularLocation>
        <location evidence="2">Cell membrane</location>
        <topology evidence="2">Multi-pass membrane protein</topology>
    </subcellularLocation>
</comment>
<dbReference type="InterPro" id="IPR002528">
    <property type="entry name" value="MATE_fam"/>
</dbReference>
<accession>G5HGB3</accession>
<feature type="transmembrane region" description="Helical" evidence="13">
    <location>
        <begin position="388"/>
        <end position="410"/>
    </location>
</feature>
<dbReference type="PIRSF" id="PIRSF006603">
    <property type="entry name" value="DinF"/>
    <property type="match status" value="1"/>
</dbReference>
<feature type="transmembrane region" description="Helical" evidence="13">
    <location>
        <begin position="89"/>
        <end position="113"/>
    </location>
</feature>
<dbReference type="GO" id="GO:0005886">
    <property type="term" value="C:plasma membrane"/>
    <property type="evidence" value="ECO:0007669"/>
    <property type="project" value="UniProtKB-SubCell"/>
</dbReference>
<feature type="transmembrane region" description="Helical" evidence="13">
    <location>
        <begin position="12"/>
        <end position="36"/>
    </location>
</feature>
<feature type="transmembrane region" description="Helical" evidence="13">
    <location>
        <begin position="416"/>
        <end position="437"/>
    </location>
</feature>
<comment type="similarity">
    <text evidence="3">Belongs to the multi antimicrobial extrusion (MATE) (TC 2.A.66.1) family.</text>
</comment>
<dbReference type="HOGENOM" id="CLU_012893_0_1_9"/>
<dbReference type="GO" id="GO:0015297">
    <property type="term" value="F:antiporter activity"/>
    <property type="evidence" value="ECO:0007669"/>
    <property type="project" value="UniProtKB-KW"/>
</dbReference>
<protein>
    <recommendedName>
        <fullName evidence="4">Probable multidrug resistance protein NorM</fullName>
    </recommendedName>
    <alternativeName>
        <fullName evidence="12">Multidrug-efflux transporter</fullName>
    </alternativeName>
</protein>
<dbReference type="PANTHER" id="PTHR43298">
    <property type="entry name" value="MULTIDRUG RESISTANCE PROTEIN NORM-RELATED"/>
    <property type="match status" value="1"/>
</dbReference>
<dbReference type="GO" id="GO:0042910">
    <property type="term" value="F:xenobiotic transmembrane transporter activity"/>
    <property type="evidence" value="ECO:0007669"/>
    <property type="project" value="InterPro"/>
</dbReference>
<feature type="transmembrane region" description="Helical" evidence="13">
    <location>
        <begin position="194"/>
        <end position="216"/>
    </location>
</feature>
<dbReference type="AlphaFoldDB" id="G5HGB3"/>
<evidence type="ECO:0000256" key="10">
    <source>
        <dbReference type="ARBA" id="ARBA00023065"/>
    </source>
</evidence>
<comment type="caution">
    <text evidence="14">The sequence shown here is derived from an EMBL/GenBank/DDBJ whole genome shotgun (WGS) entry which is preliminary data.</text>
</comment>
<dbReference type="PATRIC" id="fig|742733.3.peg.1685"/>
<gene>
    <name evidence="14" type="ORF">HMPREF9469_01625</name>
</gene>
<feature type="transmembrane region" description="Helical" evidence="13">
    <location>
        <begin position="360"/>
        <end position="381"/>
    </location>
</feature>
<feature type="transmembrane region" description="Helical" evidence="13">
    <location>
        <begin position="318"/>
        <end position="340"/>
    </location>
</feature>
<feature type="transmembrane region" description="Helical" evidence="13">
    <location>
        <begin position="164"/>
        <end position="188"/>
    </location>
</feature>
<keyword evidence="10" id="KW-0406">Ion transport</keyword>